<protein>
    <submittedName>
        <fullName evidence="1">6-bladed beta-propeller</fullName>
    </submittedName>
</protein>
<reference evidence="1 2" key="1">
    <citation type="journal article" date="2019" name="Nat. Med.">
        <title>A library of human gut bacterial isolates paired with longitudinal multiomics data enables mechanistic microbiome research.</title>
        <authorList>
            <person name="Poyet M."/>
            <person name="Groussin M."/>
            <person name="Gibbons S.M."/>
            <person name="Avila-Pacheco J."/>
            <person name="Jiang X."/>
            <person name="Kearney S.M."/>
            <person name="Perrotta A.R."/>
            <person name="Berdy B."/>
            <person name="Zhao S."/>
            <person name="Lieberman T.D."/>
            <person name="Swanson P.K."/>
            <person name="Smith M."/>
            <person name="Roesemann S."/>
            <person name="Alexander J.E."/>
            <person name="Rich S.A."/>
            <person name="Livny J."/>
            <person name="Vlamakis H."/>
            <person name="Clish C."/>
            <person name="Bullock K."/>
            <person name="Deik A."/>
            <person name="Scott J."/>
            <person name="Pierce K.A."/>
            <person name="Xavier R.J."/>
            <person name="Alm E.J."/>
        </authorList>
    </citation>
    <scope>NUCLEOTIDE SEQUENCE [LARGE SCALE GENOMIC DNA]</scope>
    <source>
        <strain evidence="1 2">BIOML-A106</strain>
    </source>
</reference>
<evidence type="ECO:0000313" key="1">
    <source>
        <dbReference type="EMBL" id="KAA4749214.1"/>
    </source>
</evidence>
<sequence length="342" mass="39976">NYQRLTFSPQYIFYSNYCFDWNGQFLFRIGSQGQGACEDIYVHVADIVYLNNHFYGNASKIIEYDDRGKCTGKELSWFTQKTMDTAPVGHLVNQVCFAPAGENLIFYNFPDTVYFINTDYEFVAKRSMMPWNRKGIAPSMGSVKYTSYYKDTTLFYNFYTDTVFTVTPTSLVPRWVVELDEELRFPTQYLYEDGLFSDAFKCWESGNLENAKMIKMLDHKYIVSGVFETEHFVFLSVYEYMAYWELRKLPKPPLLTAIYNKRTGETFAVKQIIDDLGGMKTFFPSWGAYNEKLLATIWPYKLKEFIEEEQSAGRAVAPQILNLMQRVREDDNPVLIIAHLKK</sequence>
<dbReference type="Pfam" id="PF17170">
    <property type="entry name" value="DUF5128"/>
    <property type="match status" value="1"/>
</dbReference>
<feature type="non-terminal residue" evidence="1">
    <location>
        <position position="1"/>
    </location>
</feature>
<proteinExistence type="predicted"/>
<gene>
    <name evidence="1" type="ORF">F3B44_18615</name>
</gene>
<dbReference type="EMBL" id="VWEQ01000020">
    <property type="protein sequence ID" value="KAA4749214.1"/>
    <property type="molecule type" value="Genomic_DNA"/>
</dbReference>
<dbReference type="Proteomes" id="UP000479773">
    <property type="component" value="Unassembled WGS sequence"/>
</dbReference>
<comment type="caution">
    <text evidence="1">The sequence shown here is derived from an EMBL/GenBank/DDBJ whole genome shotgun (WGS) entry which is preliminary data.</text>
</comment>
<evidence type="ECO:0000313" key="2">
    <source>
        <dbReference type="Proteomes" id="UP000479773"/>
    </source>
</evidence>
<dbReference type="AlphaFoldDB" id="A0A6L3GRC3"/>
<organism evidence="1 2">
    <name type="scientific">Bacteroides fragilis</name>
    <dbReference type="NCBI Taxonomy" id="817"/>
    <lineage>
        <taxon>Bacteria</taxon>
        <taxon>Pseudomonadati</taxon>
        <taxon>Bacteroidota</taxon>
        <taxon>Bacteroidia</taxon>
        <taxon>Bacteroidales</taxon>
        <taxon>Bacteroidaceae</taxon>
        <taxon>Bacteroides</taxon>
    </lineage>
</organism>
<accession>A0A6L3GRC3</accession>
<name>A0A6L3GRC3_BACFG</name>